<evidence type="ECO:0000256" key="2">
    <source>
        <dbReference type="ARBA" id="ARBA00009310"/>
    </source>
</evidence>
<feature type="region of interest" description="Disordered" evidence="6">
    <location>
        <begin position="564"/>
        <end position="613"/>
    </location>
</feature>
<dbReference type="AlphaFoldDB" id="A0A7S3EBA7"/>
<feature type="region of interest" description="Disordered" evidence="6">
    <location>
        <begin position="1"/>
        <end position="22"/>
    </location>
</feature>
<feature type="transmembrane region" description="Helical" evidence="7">
    <location>
        <begin position="443"/>
        <end position="462"/>
    </location>
</feature>
<accession>A0A7S3EBA7</accession>
<evidence type="ECO:0000256" key="4">
    <source>
        <dbReference type="ARBA" id="ARBA00022989"/>
    </source>
</evidence>
<sequence length="613" mass="70928">MSGSQSTRAANANPTNGREPQNSLMDELSQIGLRLLLVFLAYNIMQGFMAPNQEPGQAPQPSATVRWANFYEDGDVFDWTVYISEKESMSAEEARQVTPDWIGESMTYDFATTNSKQFEKNFTLSENFRHGNGSIWMHMYVSPKQTTSIPTMYVRHGMVEWRAKDRSKDTFSLLEKREIAEEEKEVIDSPAELAGNSDTPVEYVRYWKPELYLEYVVTKDKLQKGKLLPQVEKRFTVGPHAEKYLPPIFVNEFWLLKENQIMVDASVEQVSLKLVIQPMSMMKLNILMTLEQVWADNPVMPISDDEIEQVKRTLIETNPWLLGLTTVVSLAHTVLDMLAFKSDITHWRSVKSMEGVSVRSMFWKVGMEVVVFLYLLDNETSWMIVMSAGINALIEVWKLRKAVTFKSFGKVKLFKFIPWFEYEDKRSYSQSKTKEYDDQAMKYLGYVLYPLVALYPLYSLVYEKHKSWYSWIISSLVGAVYAFGFMMMFPQIFINYKLKSVAHLPMKAFMYKALNTVIDDLFSFITRMPTLHRLACFRDDIVFAVFLYQKWKYPVDKTRPNEFGQVFEEKPKKKKKTKKTKKTAAPADTSSASAEVSAAIADESKPEEEKKND</sequence>
<dbReference type="Pfam" id="PF05602">
    <property type="entry name" value="CLPTM1"/>
    <property type="match status" value="1"/>
</dbReference>
<dbReference type="GO" id="GO:0012505">
    <property type="term" value="C:endomembrane system"/>
    <property type="evidence" value="ECO:0007669"/>
    <property type="project" value="TreeGrafter"/>
</dbReference>
<name>A0A7S3EBA7_9RHOD</name>
<comment type="subcellular location">
    <subcellularLocation>
        <location evidence="1">Membrane</location>
        <topology evidence="1">Multi-pass membrane protein</topology>
    </subcellularLocation>
</comment>
<comment type="similarity">
    <text evidence="2">Belongs to the CLPTM1 family.</text>
</comment>
<evidence type="ECO:0000313" key="8">
    <source>
        <dbReference type="EMBL" id="CAE0042892.1"/>
    </source>
</evidence>
<keyword evidence="5 7" id="KW-0472">Membrane</keyword>
<feature type="compositionally biased region" description="Basic and acidic residues" evidence="6">
    <location>
        <begin position="602"/>
        <end position="613"/>
    </location>
</feature>
<evidence type="ECO:0000256" key="3">
    <source>
        <dbReference type="ARBA" id="ARBA00022692"/>
    </source>
</evidence>
<keyword evidence="4 7" id="KW-1133">Transmembrane helix</keyword>
<dbReference type="PANTHER" id="PTHR21347:SF0">
    <property type="entry name" value="LIPID SCRAMBLASE CLPTM1L"/>
    <property type="match status" value="1"/>
</dbReference>
<protein>
    <recommendedName>
        <fullName evidence="9">Cleft lip and palate transmembrane protein 1</fullName>
    </recommendedName>
</protein>
<reference evidence="8" key="1">
    <citation type="submission" date="2021-01" db="EMBL/GenBank/DDBJ databases">
        <authorList>
            <person name="Corre E."/>
            <person name="Pelletier E."/>
            <person name="Niang G."/>
            <person name="Scheremetjew M."/>
            <person name="Finn R."/>
            <person name="Kale V."/>
            <person name="Holt S."/>
            <person name="Cochrane G."/>
            <person name="Meng A."/>
            <person name="Brown T."/>
            <person name="Cohen L."/>
        </authorList>
    </citation>
    <scope>NUCLEOTIDE SEQUENCE</scope>
    <source>
        <strain evidence="8">CCMP 769</strain>
    </source>
</reference>
<dbReference type="PANTHER" id="PTHR21347">
    <property type="entry name" value="CLEFT LIP AND PALATE ASSOCIATED TRANSMEMBRANE PROTEIN-RELATED"/>
    <property type="match status" value="1"/>
</dbReference>
<evidence type="ECO:0008006" key="9">
    <source>
        <dbReference type="Google" id="ProtNLM"/>
    </source>
</evidence>
<gene>
    <name evidence="8" type="ORF">RMAR00112_LOCUS10863</name>
</gene>
<evidence type="ECO:0000256" key="7">
    <source>
        <dbReference type="SAM" id="Phobius"/>
    </source>
</evidence>
<dbReference type="GO" id="GO:0016020">
    <property type="term" value="C:membrane"/>
    <property type="evidence" value="ECO:0007669"/>
    <property type="project" value="UniProtKB-SubCell"/>
</dbReference>
<evidence type="ECO:0000256" key="6">
    <source>
        <dbReference type="SAM" id="MobiDB-lite"/>
    </source>
</evidence>
<dbReference type="EMBL" id="HBHW01014044">
    <property type="protein sequence ID" value="CAE0042892.1"/>
    <property type="molecule type" value="Transcribed_RNA"/>
</dbReference>
<evidence type="ECO:0000256" key="5">
    <source>
        <dbReference type="ARBA" id="ARBA00023136"/>
    </source>
</evidence>
<feature type="compositionally biased region" description="Low complexity" evidence="6">
    <location>
        <begin position="583"/>
        <end position="601"/>
    </location>
</feature>
<dbReference type="InterPro" id="IPR008429">
    <property type="entry name" value="CLPTM1"/>
</dbReference>
<evidence type="ECO:0000256" key="1">
    <source>
        <dbReference type="ARBA" id="ARBA00004141"/>
    </source>
</evidence>
<feature type="transmembrane region" description="Helical" evidence="7">
    <location>
        <begin position="468"/>
        <end position="489"/>
    </location>
</feature>
<organism evidence="8">
    <name type="scientific">Rhodosorus marinus</name>
    <dbReference type="NCBI Taxonomy" id="101924"/>
    <lineage>
        <taxon>Eukaryota</taxon>
        <taxon>Rhodophyta</taxon>
        <taxon>Stylonematophyceae</taxon>
        <taxon>Stylonematales</taxon>
        <taxon>Stylonemataceae</taxon>
        <taxon>Rhodosorus</taxon>
    </lineage>
</organism>
<proteinExistence type="inferred from homology"/>
<keyword evidence="3 7" id="KW-0812">Transmembrane</keyword>
<feature type="compositionally biased region" description="Basic residues" evidence="6">
    <location>
        <begin position="572"/>
        <end position="582"/>
    </location>
</feature>